<comment type="caution">
    <text evidence="2">The sequence shown here is derived from an EMBL/GenBank/DDBJ whole genome shotgun (WGS) entry which is preliminary data.</text>
</comment>
<name>A0A9D1DD45_9FIRM</name>
<feature type="region of interest" description="Disordered" evidence="1">
    <location>
        <begin position="1"/>
        <end position="22"/>
    </location>
</feature>
<gene>
    <name evidence="2" type="ORF">IAB36_07430</name>
</gene>
<sequence length="67" mass="7840">MKFFSKRPRPIPEGFTPDSIRMESSTCTGERTIGFFDPTDHRLHYAELVRREEDIAAFYAKYGLKKP</sequence>
<protein>
    <submittedName>
        <fullName evidence="2">Uncharacterized protein</fullName>
    </submittedName>
</protein>
<dbReference type="AlphaFoldDB" id="A0A9D1DD45"/>
<evidence type="ECO:0000313" key="3">
    <source>
        <dbReference type="Proteomes" id="UP000886749"/>
    </source>
</evidence>
<evidence type="ECO:0000313" key="2">
    <source>
        <dbReference type="EMBL" id="HIR41641.1"/>
    </source>
</evidence>
<proteinExistence type="predicted"/>
<accession>A0A9D1DD45</accession>
<dbReference type="Proteomes" id="UP000886749">
    <property type="component" value="Unassembled WGS sequence"/>
</dbReference>
<evidence type="ECO:0000256" key="1">
    <source>
        <dbReference type="SAM" id="MobiDB-lite"/>
    </source>
</evidence>
<organism evidence="2 3">
    <name type="scientific">Candidatus Egerieicola pullicola</name>
    <dbReference type="NCBI Taxonomy" id="2840775"/>
    <lineage>
        <taxon>Bacteria</taxon>
        <taxon>Bacillati</taxon>
        <taxon>Bacillota</taxon>
        <taxon>Clostridia</taxon>
        <taxon>Eubacteriales</taxon>
        <taxon>Oscillospiraceae</taxon>
        <taxon>Oscillospiraceae incertae sedis</taxon>
        <taxon>Candidatus Egerieicola</taxon>
    </lineage>
</organism>
<reference evidence="2" key="2">
    <citation type="journal article" date="2021" name="PeerJ">
        <title>Extensive microbial diversity within the chicken gut microbiome revealed by metagenomics and culture.</title>
        <authorList>
            <person name="Gilroy R."/>
            <person name="Ravi A."/>
            <person name="Getino M."/>
            <person name="Pursley I."/>
            <person name="Horton D.L."/>
            <person name="Alikhan N.F."/>
            <person name="Baker D."/>
            <person name="Gharbi K."/>
            <person name="Hall N."/>
            <person name="Watson M."/>
            <person name="Adriaenssens E.M."/>
            <person name="Foster-Nyarko E."/>
            <person name="Jarju S."/>
            <person name="Secka A."/>
            <person name="Antonio M."/>
            <person name="Oren A."/>
            <person name="Chaudhuri R.R."/>
            <person name="La Ragione R."/>
            <person name="Hildebrand F."/>
            <person name="Pallen M.J."/>
        </authorList>
    </citation>
    <scope>NUCLEOTIDE SEQUENCE</scope>
    <source>
        <strain evidence="2">CHK184-25365</strain>
    </source>
</reference>
<dbReference type="EMBL" id="DVGY01000169">
    <property type="protein sequence ID" value="HIR41641.1"/>
    <property type="molecule type" value="Genomic_DNA"/>
</dbReference>
<reference evidence="2" key="1">
    <citation type="submission" date="2020-10" db="EMBL/GenBank/DDBJ databases">
        <authorList>
            <person name="Gilroy R."/>
        </authorList>
    </citation>
    <scope>NUCLEOTIDE SEQUENCE</scope>
    <source>
        <strain evidence="2">CHK184-25365</strain>
    </source>
</reference>